<dbReference type="EMBL" id="PFCN01000024">
    <property type="protein sequence ID" value="PIR70336.1"/>
    <property type="molecule type" value="Genomic_DNA"/>
</dbReference>
<reference evidence="3" key="1">
    <citation type="submission" date="2017-09" db="EMBL/GenBank/DDBJ databases">
        <title>Depth-based differentiation of microbial function through sediment-hosted aquifers and enrichment of novel symbionts in the deep terrestrial subsurface.</title>
        <authorList>
            <person name="Probst A.J."/>
            <person name="Ladd B."/>
            <person name="Jarett J.K."/>
            <person name="Geller-Mcgrath D.E."/>
            <person name="Sieber C.M.K."/>
            <person name="Emerson J.B."/>
            <person name="Anantharaman K."/>
            <person name="Thomas B.C."/>
            <person name="Malmstrom R."/>
            <person name="Stieglmeier M."/>
            <person name="Klingl A."/>
            <person name="Woyke T."/>
            <person name="Ryan C.M."/>
            <person name="Banfield J.F."/>
        </authorList>
    </citation>
    <scope>NUCLEOTIDE SEQUENCE [LARGE SCALE GENOMIC DNA]</scope>
</reference>
<dbReference type="Proteomes" id="UP000229383">
    <property type="component" value="Unassembled WGS sequence"/>
</dbReference>
<evidence type="ECO:0000313" key="2">
    <source>
        <dbReference type="EMBL" id="PIR70336.1"/>
    </source>
</evidence>
<evidence type="ECO:0000313" key="3">
    <source>
        <dbReference type="Proteomes" id="UP000229383"/>
    </source>
</evidence>
<protein>
    <submittedName>
        <fullName evidence="2">Uncharacterized protein</fullName>
    </submittedName>
</protein>
<feature type="region of interest" description="Disordered" evidence="1">
    <location>
        <begin position="29"/>
        <end position="80"/>
    </location>
</feature>
<proteinExistence type="predicted"/>
<organism evidence="2 3">
    <name type="scientific">Candidatus Niyogibacteria bacterium CG10_big_fil_rev_8_21_14_0_10_42_19</name>
    <dbReference type="NCBI Taxonomy" id="1974725"/>
    <lineage>
        <taxon>Bacteria</taxon>
        <taxon>Candidatus Niyogiibacteriota</taxon>
    </lineage>
</organism>
<sequence>MRDFLFFVLWKCSRQTALPASGVESRSDARVFPSLSRERQSPGYTGTRRGDGNFPSGKLSMTKSRHLHQNKKPLAPFNYL</sequence>
<dbReference type="AlphaFoldDB" id="A0A2H0TFK3"/>
<name>A0A2H0TFK3_9BACT</name>
<accession>A0A2H0TFK3</accession>
<gene>
    <name evidence="2" type="ORF">COU46_02040</name>
</gene>
<comment type="caution">
    <text evidence="2">The sequence shown here is derived from an EMBL/GenBank/DDBJ whole genome shotgun (WGS) entry which is preliminary data.</text>
</comment>
<evidence type="ECO:0000256" key="1">
    <source>
        <dbReference type="SAM" id="MobiDB-lite"/>
    </source>
</evidence>